<comment type="caution">
    <text evidence="3">The sequence shown here is derived from an EMBL/GenBank/DDBJ whole genome shotgun (WGS) entry which is preliminary data.</text>
</comment>
<name>A0AAV4YEM1_AERCA</name>
<proteinExistence type="predicted"/>
<protein>
    <submittedName>
        <fullName evidence="3">Uncharacterized protein</fullName>
    </submittedName>
</protein>
<evidence type="ECO:0000256" key="1">
    <source>
        <dbReference type="SAM" id="Coils"/>
    </source>
</evidence>
<sequence length="188" mass="21557">MSKTRKLTRARRREALLTERVEELRAQVESLRREISGIRSYAPKLFELLANTFDDDDLIRSLDHIKSVAFSFMPRPVVRAQFERHEPRRALAELGPSVLAGCTSDLMMTTLLEPLVVTYAKYPHQHVWKVHFSDHCSSLAMSPEALLRIPEHLIVMDVAKQLTSHLRRSVGSSMKSKRHQPMEAKCAN</sequence>
<keyword evidence="1" id="KW-0175">Coiled coil</keyword>
<accession>A0AAV4YEM1</accession>
<reference evidence="3" key="1">
    <citation type="submission" date="2021-07" db="EMBL/GenBank/DDBJ databases">
        <title>Draft genome sequence of carbapenem-resistant Aeromonas spp. in Japan.</title>
        <authorList>
            <person name="Maehana S."/>
            <person name="Suzuki M."/>
            <person name="Kitasato H."/>
        </authorList>
    </citation>
    <scope>NUCLEOTIDE SEQUENCE</scope>
    <source>
        <strain evidence="3">KAM343</strain>
    </source>
</reference>
<dbReference type="Proteomes" id="UP000886939">
    <property type="component" value="Unassembled WGS sequence"/>
</dbReference>
<dbReference type="EMBL" id="BPNI01000004">
    <property type="protein sequence ID" value="GJA39638.1"/>
    <property type="molecule type" value="Genomic_DNA"/>
</dbReference>
<evidence type="ECO:0000313" key="3">
    <source>
        <dbReference type="EMBL" id="GJA39638.1"/>
    </source>
</evidence>
<evidence type="ECO:0000256" key="2">
    <source>
        <dbReference type="SAM" id="MobiDB-lite"/>
    </source>
</evidence>
<gene>
    <name evidence="3" type="ORF">KAM343_04340</name>
</gene>
<organism evidence="3 4">
    <name type="scientific">Aeromonas caviae</name>
    <name type="common">Aeromonas punctata</name>
    <dbReference type="NCBI Taxonomy" id="648"/>
    <lineage>
        <taxon>Bacteria</taxon>
        <taxon>Pseudomonadati</taxon>
        <taxon>Pseudomonadota</taxon>
        <taxon>Gammaproteobacteria</taxon>
        <taxon>Aeromonadales</taxon>
        <taxon>Aeromonadaceae</taxon>
        <taxon>Aeromonas</taxon>
    </lineage>
</organism>
<feature type="region of interest" description="Disordered" evidence="2">
    <location>
        <begin position="167"/>
        <end position="188"/>
    </location>
</feature>
<feature type="coiled-coil region" evidence="1">
    <location>
        <begin position="7"/>
        <end position="41"/>
    </location>
</feature>
<dbReference type="AlphaFoldDB" id="A0AAV4YEM1"/>
<evidence type="ECO:0000313" key="4">
    <source>
        <dbReference type="Proteomes" id="UP000886939"/>
    </source>
</evidence>